<evidence type="ECO:0000313" key="5">
    <source>
        <dbReference type="EMBL" id="RGS16088.1"/>
    </source>
</evidence>
<proteinExistence type="inferred from homology"/>
<reference evidence="5 6" key="1">
    <citation type="submission" date="2018-08" db="EMBL/GenBank/DDBJ databases">
        <title>A genome reference for cultivated species of the human gut microbiota.</title>
        <authorList>
            <person name="Zou Y."/>
            <person name="Xue W."/>
            <person name="Luo G."/>
        </authorList>
    </citation>
    <scope>NUCLEOTIDE SEQUENCE [LARGE SCALE GENOMIC DNA]</scope>
    <source>
        <strain evidence="5 6">AF24-12</strain>
    </source>
</reference>
<accession>A0A3R5ZHN6</accession>
<gene>
    <name evidence="5" type="ORF">DWY11_07400</name>
</gene>
<dbReference type="SUPFAM" id="SSF116734">
    <property type="entry name" value="DNA methylase specificity domain"/>
    <property type="match status" value="2"/>
</dbReference>
<dbReference type="Gene3D" id="3.90.220.20">
    <property type="entry name" value="DNA methylase specificity domains"/>
    <property type="match status" value="2"/>
</dbReference>
<keyword evidence="3" id="KW-0238">DNA-binding</keyword>
<keyword evidence="2" id="KW-0680">Restriction system</keyword>
<dbReference type="Pfam" id="PF01420">
    <property type="entry name" value="Methylase_S"/>
    <property type="match status" value="2"/>
</dbReference>
<evidence type="ECO:0000313" key="6">
    <source>
        <dbReference type="Proteomes" id="UP000283872"/>
    </source>
</evidence>
<dbReference type="GO" id="GO:0003677">
    <property type="term" value="F:DNA binding"/>
    <property type="evidence" value="ECO:0007669"/>
    <property type="project" value="UniProtKB-KW"/>
</dbReference>
<protein>
    <submittedName>
        <fullName evidence="5">Restriction endonuclease subunit S</fullName>
    </submittedName>
</protein>
<dbReference type="CDD" id="cd17274">
    <property type="entry name" value="RMtype1_S_Eco540ANI-TRD1-CR1_like"/>
    <property type="match status" value="1"/>
</dbReference>
<dbReference type="InterPro" id="IPR000055">
    <property type="entry name" value="Restrct_endonuc_typeI_TRD"/>
</dbReference>
<dbReference type="PANTHER" id="PTHR43140">
    <property type="entry name" value="TYPE-1 RESTRICTION ENZYME ECOKI SPECIFICITY PROTEIN"/>
    <property type="match status" value="1"/>
</dbReference>
<dbReference type="RefSeq" id="WP_118085828.1">
    <property type="nucleotide sequence ID" value="NZ_QRVA01000014.1"/>
</dbReference>
<comment type="caution">
    <text evidence="5">The sequence shown here is derived from an EMBL/GenBank/DDBJ whole genome shotgun (WGS) entry which is preliminary data.</text>
</comment>
<dbReference type="InterPro" id="IPR044946">
    <property type="entry name" value="Restrct_endonuc_typeI_TRD_sf"/>
</dbReference>
<comment type="similarity">
    <text evidence="1">Belongs to the type-I restriction system S methylase family.</text>
</comment>
<dbReference type="InterPro" id="IPR051212">
    <property type="entry name" value="Type-I_RE_S_subunit"/>
</dbReference>
<evidence type="ECO:0000256" key="2">
    <source>
        <dbReference type="ARBA" id="ARBA00022747"/>
    </source>
</evidence>
<keyword evidence="5" id="KW-0255">Endonuclease</keyword>
<evidence type="ECO:0000256" key="1">
    <source>
        <dbReference type="ARBA" id="ARBA00010923"/>
    </source>
</evidence>
<dbReference type="Proteomes" id="UP000283872">
    <property type="component" value="Unassembled WGS sequence"/>
</dbReference>
<name>A0A3R5ZHN6_9BACT</name>
<dbReference type="AlphaFoldDB" id="A0A3R5ZHN6"/>
<dbReference type="GO" id="GO:0009307">
    <property type="term" value="P:DNA restriction-modification system"/>
    <property type="evidence" value="ECO:0007669"/>
    <property type="project" value="UniProtKB-KW"/>
</dbReference>
<organism evidence="5 6">
    <name type="scientific">Segatella copri</name>
    <dbReference type="NCBI Taxonomy" id="165179"/>
    <lineage>
        <taxon>Bacteria</taxon>
        <taxon>Pseudomonadati</taxon>
        <taxon>Bacteroidota</taxon>
        <taxon>Bacteroidia</taxon>
        <taxon>Bacteroidales</taxon>
        <taxon>Prevotellaceae</taxon>
        <taxon>Segatella</taxon>
    </lineage>
</organism>
<evidence type="ECO:0000259" key="4">
    <source>
        <dbReference type="Pfam" id="PF01420"/>
    </source>
</evidence>
<feature type="domain" description="Type I restriction modification DNA specificity" evidence="4">
    <location>
        <begin position="195"/>
        <end position="371"/>
    </location>
</feature>
<evidence type="ECO:0000256" key="3">
    <source>
        <dbReference type="ARBA" id="ARBA00023125"/>
    </source>
</evidence>
<dbReference type="EMBL" id="QRVA01000014">
    <property type="protein sequence ID" value="RGS16088.1"/>
    <property type="molecule type" value="Genomic_DNA"/>
</dbReference>
<feature type="domain" description="Type I restriction modification DNA specificity" evidence="4">
    <location>
        <begin position="13"/>
        <end position="170"/>
    </location>
</feature>
<dbReference type="CDD" id="cd17268">
    <property type="entry name" value="RMtype1_S_Ara36733I_TRD1-CR1_like"/>
    <property type="match status" value="1"/>
</dbReference>
<dbReference type="PANTHER" id="PTHR43140:SF1">
    <property type="entry name" value="TYPE I RESTRICTION ENZYME ECOKI SPECIFICITY SUBUNIT"/>
    <property type="match status" value="1"/>
</dbReference>
<dbReference type="GO" id="GO:0004519">
    <property type="term" value="F:endonuclease activity"/>
    <property type="evidence" value="ECO:0007669"/>
    <property type="project" value="UniProtKB-KW"/>
</dbReference>
<sequence>MKNLETLIQELCPDGVEFVKLGDVLDYEQPTKYIVKCKDYQNEGMPVLTAGQTFILGYTDETNGIYEASRENPVIIFDDFTTSFHWVDFNFKVKSSAMKMLRVSSEREVSFRFVYYAMKCIKYQTLEHSRQWISKYSQIEIPLPPIEVQTEIVLFLDKFTSLEAELEAELDCRKRQYEYYRDKLLSFDNVGGQEVEWKKMSEVGTFIRGNGLQKKDFTEEGVGCIHYGQLYTHYGTSATETITFCSSELAKKLRKAAKGDIVIATTSENVEDVCKAVAWLGEEEIAVSGDAFIYKHTQNPKYMAYLFQTASFFNYKKKKATGTKVIRLTGDAMGNYLAPIPSLEEQQRIVSILDRFESLTTSLQSGLPAEIAARRQQYEHYRDKLLTFKRKGAA</sequence>
<keyword evidence="5" id="KW-0378">Hydrolase</keyword>
<keyword evidence="5" id="KW-0540">Nuclease</keyword>